<feature type="compositionally biased region" description="Basic and acidic residues" evidence="1">
    <location>
        <begin position="138"/>
        <end position="172"/>
    </location>
</feature>
<proteinExistence type="predicted"/>
<evidence type="ECO:0000313" key="2">
    <source>
        <dbReference type="EMBL" id="URD75764.1"/>
    </source>
</evidence>
<accession>A0A9E7JCB2</accession>
<dbReference type="AlphaFoldDB" id="A0A9E7JCB2"/>
<sequence>MAKTHWRDISYEITELNLYKVYRLQMFCWVKTPKADCLFSVLQMFLPQWMRNQKKKRCSNRTRHNTNIKATWRNTTFECRRSSSRRRIFDPALQVAAVLSGVVLDVGGSVGDPAAGVVHPVRPHRVAPHEVPVQPRGARQDRHAQAARGEDHHGGHEHYEEGRHPYRARQDYDGAEEDEGHHGAGEGEAGEQQENGAGDDEGEEADELRGVGRLLLKPADEAGPAGGAGDPLWPCRRRYAWASLPLRHSAWWGSSGTFKRHRTII</sequence>
<keyword evidence="3" id="KW-1185">Reference proteome</keyword>
<organism evidence="2 3">
    <name type="scientific">Musa troglodytarum</name>
    <name type="common">fe'i banana</name>
    <dbReference type="NCBI Taxonomy" id="320322"/>
    <lineage>
        <taxon>Eukaryota</taxon>
        <taxon>Viridiplantae</taxon>
        <taxon>Streptophyta</taxon>
        <taxon>Embryophyta</taxon>
        <taxon>Tracheophyta</taxon>
        <taxon>Spermatophyta</taxon>
        <taxon>Magnoliopsida</taxon>
        <taxon>Liliopsida</taxon>
        <taxon>Zingiberales</taxon>
        <taxon>Musaceae</taxon>
        <taxon>Musa</taxon>
    </lineage>
</organism>
<reference evidence="2" key="1">
    <citation type="submission" date="2022-05" db="EMBL/GenBank/DDBJ databases">
        <title>The Musa troglodytarum L. genome provides insights into the mechanism of non-climacteric behaviour and enrichment of carotenoids.</title>
        <authorList>
            <person name="Wang J."/>
        </authorList>
    </citation>
    <scope>NUCLEOTIDE SEQUENCE</scope>
    <source>
        <tissue evidence="2">Leaf</tissue>
    </source>
</reference>
<dbReference type="Proteomes" id="UP001055439">
    <property type="component" value="Chromosome 1"/>
</dbReference>
<protein>
    <submittedName>
        <fullName evidence="2">Uncharacterized protein</fullName>
    </submittedName>
</protein>
<name>A0A9E7JCB2_9LILI</name>
<dbReference type="EMBL" id="CP097502">
    <property type="protein sequence ID" value="URD75764.1"/>
    <property type="molecule type" value="Genomic_DNA"/>
</dbReference>
<evidence type="ECO:0000313" key="3">
    <source>
        <dbReference type="Proteomes" id="UP001055439"/>
    </source>
</evidence>
<evidence type="ECO:0000256" key="1">
    <source>
        <dbReference type="SAM" id="MobiDB-lite"/>
    </source>
</evidence>
<gene>
    <name evidence="2" type="ORF">MUK42_36973</name>
</gene>
<feature type="region of interest" description="Disordered" evidence="1">
    <location>
        <begin position="115"/>
        <end position="205"/>
    </location>
</feature>